<feature type="chain" id="PRO_5039112213" description="Secreted protein" evidence="1">
    <location>
        <begin position="26"/>
        <end position="140"/>
    </location>
</feature>
<dbReference type="AlphaFoldDB" id="A0A291Q8D7"/>
<evidence type="ECO:0000313" key="3">
    <source>
        <dbReference type="Proteomes" id="UP000221011"/>
    </source>
</evidence>
<keyword evidence="1" id="KW-0732">Signal</keyword>
<dbReference type="EMBL" id="CP022685">
    <property type="protein sequence ID" value="ATL27892.1"/>
    <property type="molecule type" value="Genomic_DNA"/>
</dbReference>
<gene>
    <name evidence="2" type="ORF">KY5_2874</name>
</gene>
<dbReference type="KEGG" id="sfk:KY5_2874"/>
<feature type="signal peptide" evidence="1">
    <location>
        <begin position="1"/>
        <end position="25"/>
    </location>
</feature>
<organism evidence="2 3">
    <name type="scientific">Streptomyces formicae</name>
    <dbReference type="NCBI Taxonomy" id="1616117"/>
    <lineage>
        <taxon>Bacteria</taxon>
        <taxon>Bacillati</taxon>
        <taxon>Actinomycetota</taxon>
        <taxon>Actinomycetes</taxon>
        <taxon>Kitasatosporales</taxon>
        <taxon>Streptomycetaceae</taxon>
        <taxon>Streptomyces</taxon>
    </lineage>
</organism>
<name>A0A291Q8D7_9ACTN</name>
<evidence type="ECO:0008006" key="4">
    <source>
        <dbReference type="Google" id="ProtNLM"/>
    </source>
</evidence>
<dbReference type="Proteomes" id="UP000221011">
    <property type="component" value="Chromosome"/>
</dbReference>
<evidence type="ECO:0000313" key="2">
    <source>
        <dbReference type="EMBL" id="ATL27892.1"/>
    </source>
</evidence>
<keyword evidence="3" id="KW-1185">Reference proteome</keyword>
<proteinExistence type="predicted"/>
<evidence type="ECO:0000256" key="1">
    <source>
        <dbReference type="SAM" id="SignalP"/>
    </source>
</evidence>
<dbReference type="RefSeq" id="WP_098242639.1">
    <property type="nucleotide sequence ID" value="NZ_CP022685.1"/>
</dbReference>
<sequence length="140" mass="13943">MSHVRTRLARTLSVLAIGAAASALAPGTAAAVDRLSVVEATAAGDHVRVTVRYRCEAELGTDTLAVALADTRDGGVYTATASPSCDGTWRRSVVSAARSAGPVASAGADAVVTASLGVGPGPQVFPTADARTTLTLRAPA</sequence>
<accession>A0A291Q8D7</accession>
<protein>
    <recommendedName>
        <fullName evidence="4">Secreted protein</fullName>
    </recommendedName>
</protein>
<reference evidence="2 3" key="1">
    <citation type="submission" date="2017-08" db="EMBL/GenBank/DDBJ databases">
        <title>Complete Genome Sequence of Streptomyces formicae KY5, the formicamycin producer.</title>
        <authorList>
            <person name="Holmes N.A."/>
            <person name="Devine R."/>
            <person name="Qin Z."/>
            <person name="Seipke R.F."/>
            <person name="Wilkinson B."/>
            <person name="Hutchings M.I."/>
        </authorList>
    </citation>
    <scope>NUCLEOTIDE SEQUENCE [LARGE SCALE GENOMIC DNA]</scope>
    <source>
        <strain evidence="2 3">KY5</strain>
    </source>
</reference>